<comment type="caution">
    <text evidence="8">The sequence shown here is derived from an EMBL/GenBank/DDBJ whole genome shotgun (WGS) entry which is preliminary data.</text>
</comment>
<feature type="compositionally biased region" description="Basic residues" evidence="5">
    <location>
        <begin position="205"/>
        <end position="216"/>
    </location>
</feature>
<gene>
    <name evidence="8" type="ORF">ACHAXA_003219</name>
</gene>
<evidence type="ECO:0000256" key="1">
    <source>
        <dbReference type="ARBA" id="ARBA00009136"/>
    </source>
</evidence>
<feature type="region of interest" description="Disordered" evidence="5">
    <location>
        <begin position="622"/>
        <end position="689"/>
    </location>
</feature>
<accession>A0ABD3RYI9</accession>
<dbReference type="GO" id="GO:0006508">
    <property type="term" value="P:proteolysis"/>
    <property type="evidence" value="ECO:0007669"/>
    <property type="project" value="UniProtKB-KW"/>
</dbReference>
<feature type="compositionally biased region" description="Basic and acidic residues" evidence="5">
    <location>
        <begin position="526"/>
        <end position="539"/>
    </location>
</feature>
<evidence type="ECO:0000256" key="2">
    <source>
        <dbReference type="ARBA" id="ARBA00022670"/>
    </source>
</evidence>
<feature type="region of interest" description="Disordered" evidence="5">
    <location>
        <begin position="131"/>
        <end position="247"/>
    </location>
</feature>
<evidence type="ECO:0000256" key="6">
    <source>
        <dbReference type="SAM" id="SignalP"/>
    </source>
</evidence>
<evidence type="ECO:0000259" key="7">
    <source>
        <dbReference type="Pfam" id="PF09668"/>
    </source>
</evidence>
<reference evidence="8 9" key="1">
    <citation type="submission" date="2024-10" db="EMBL/GenBank/DDBJ databases">
        <title>Updated reference genomes for cyclostephanoid diatoms.</title>
        <authorList>
            <person name="Roberts W.R."/>
            <person name="Alverson A.J."/>
        </authorList>
    </citation>
    <scope>NUCLEOTIDE SEQUENCE [LARGE SCALE GENOMIC DNA]</scope>
    <source>
        <strain evidence="8 9">AJA228-03</strain>
    </source>
</reference>
<dbReference type="GO" id="GO:0004190">
    <property type="term" value="F:aspartic-type endopeptidase activity"/>
    <property type="evidence" value="ECO:0007669"/>
    <property type="project" value="UniProtKB-KW"/>
</dbReference>
<comment type="similarity">
    <text evidence="1">Belongs to the DDI1 family.</text>
</comment>
<dbReference type="EMBL" id="JALLPB020000111">
    <property type="protein sequence ID" value="KAL3817298.1"/>
    <property type="molecule type" value="Genomic_DNA"/>
</dbReference>
<name>A0ABD3RYI9_9STRA</name>
<dbReference type="Gene3D" id="2.40.70.10">
    <property type="entry name" value="Acid Proteases"/>
    <property type="match status" value="1"/>
</dbReference>
<evidence type="ECO:0000313" key="8">
    <source>
        <dbReference type="EMBL" id="KAL3817298.1"/>
    </source>
</evidence>
<evidence type="ECO:0000256" key="5">
    <source>
        <dbReference type="SAM" id="MobiDB-lite"/>
    </source>
</evidence>
<feature type="compositionally biased region" description="Basic and acidic residues" evidence="5">
    <location>
        <begin position="641"/>
        <end position="652"/>
    </location>
</feature>
<feature type="compositionally biased region" description="Acidic residues" evidence="5">
    <location>
        <begin position="653"/>
        <end position="683"/>
    </location>
</feature>
<evidence type="ECO:0000313" key="9">
    <source>
        <dbReference type="Proteomes" id="UP001530377"/>
    </source>
</evidence>
<keyword evidence="4" id="KW-0378">Hydrolase</keyword>
<keyword evidence="2" id="KW-0645">Protease</keyword>
<dbReference type="InterPro" id="IPR021109">
    <property type="entry name" value="Peptidase_aspartic_dom_sf"/>
</dbReference>
<feature type="compositionally biased region" description="Acidic residues" evidence="5">
    <location>
        <begin position="231"/>
        <end position="242"/>
    </location>
</feature>
<dbReference type="AlphaFoldDB" id="A0ABD3RYI9"/>
<protein>
    <recommendedName>
        <fullName evidence="7">Aspartic peptidase DDI1-type domain-containing protein</fullName>
    </recommendedName>
</protein>
<dbReference type="SUPFAM" id="SSF50630">
    <property type="entry name" value="Acid proteases"/>
    <property type="match status" value="1"/>
</dbReference>
<keyword evidence="3" id="KW-0064">Aspartyl protease</keyword>
<dbReference type="InterPro" id="IPR019103">
    <property type="entry name" value="Peptidase_aspartic_DDI1-type"/>
</dbReference>
<dbReference type="Pfam" id="PF09668">
    <property type="entry name" value="Asp_protease"/>
    <property type="match status" value="1"/>
</dbReference>
<feature type="signal peptide" evidence="6">
    <location>
        <begin position="1"/>
        <end position="30"/>
    </location>
</feature>
<feature type="compositionally biased region" description="Gly residues" evidence="5">
    <location>
        <begin position="187"/>
        <end position="197"/>
    </location>
</feature>
<evidence type="ECO:0000256" key="4">
    <source>
        <dbReference type="ARBA" id="ARBA00022801"/>
    </source>
</evidence>
<feature type="chain" id="PRO_5044861291" description="Aspartic peptidase DDI1-type domain-containing protein" evidence="6">
    <location>
        <begin position="31"/>
        <end position="689"/>
    </location>
</feature>
<sequence>MTASSSMSVNTSGVLLLVVAMSATFGLANASTSSMSSSPSSYRRSDMLIDFLNKKRGGGGIDVIAPAAATYEDHHDCDEMEVEMEEECVTSFYRRVRDKRRALLNGPQFDEPRSVRDDDYLLKSSLDSLAAPTCSSTSSNDGGGSSSMARNVRGGGGGTSSRRPRPRLLSSSTSLWGMPSGERHCQGEGGAGGGGGQQMRSPIRHDHRRRHGKYSRGRQDDVAPLGSEGGSPEELEEEDDGEEQPHHHHCMALLRVPCSIAINSGENDDLDRNGHQHHPKKTPVSAYVDTGAQVTVISACAAKRAGIYHLIDRRYAGRATGVGHCRVLGRIPARHVYFLLGEEEDDIDNEGLDDDDRNEYQDDNRNEYNCGDVGYFSGRDFRGGGGDFYHQDVDVRRARRRNGSTVVQMDGPALTVLEGTVTKGVDVLLGLDVLQDWEAEIRMGPSPGGKSITVREKNRRGFGGPSKVAAVIPFATTSVMGAAAPAFDGRSGGVTGARRRIGACNVDVHPRIVSGAFDRPSSNLDSRPKASTYHDHRRRVDESLHSREIFASSASFKDDDFENLFDDMADESEDYDDFFFSPASSDIESDLDLLDQSGHEFPDDGGRRRAKSVIYGGSTRSIRPKLMEDDGGGGTASIGRSIDKRNNNNNERDEVDDVNEDEDYLQDDDEEDIITVDGEEEEKIDMSGL</sequence>
<proteinExistence type="inferred from homology"/>
<dbReference type="PANTHER" id="PTHR12917:SF1">
    <property type="entry name" value="AT13091P"/>
    <property type="match status" value="1"/>
</dbReference>
<keyword evidence="6" id="KW-0732">Signal</keyword>
<feature type="compositionally biased region" description="Low complexity" evidence="5">
    <location>
        <begin position="131"/>
        <end position="140"/>
    </location>
</feature>
<dbReference type="Proteomes" id="UP001530377">
    <property type="component" value="Unassembled WGS sequence"/>
</dbReference>
<dbReference type="PANTHER" id="PTHR12917">
    <property type="entry name" value="ASPARTYL PROTEASE DDI-RELATED"/>
    <property type="match status" value="1"/>
</dbReference>
<organism evidence="8 9">
    <name type="scientific">Cyclostephanos tholiformis</name>
    <dbReference type="NCBI Taxonomy" id="382380"/>
    <lineage>
        <taxon>Eukaryota</taxon>
        <taxon>Sar</taxon>
        <taxon>Stramenopiles</taxon>
        <taxon>Ochrophyta</taxon>
        <taxon>Bacillariophyta</taxon>
        <taxon>Coscinodiscophyceae</taxon>
        <taxon>Thalassiosirophycidae</taxon>
        <taxon>Stephanodiscales</taxon>
        <taxon>Stephanodiscaceae</taxon>
        <taxon>Cyclostephanos</taxon>
    </lineage>
</organism>
<feature type="region of interest" description="Disordered" evidence="5">
    <location>
        <begin position="517"/>
        <end position="539"/>
    </location>
</feature>
<evidence type="ECO:0000256" key="3">
    <source>
        <dbReference type="ARBA" id="ARBA00022750"/>
    </source>
</evidence>
<keyword evidence="9" id="KW-1185">Reference proteome</keyword>
<feature type="domain" description="Aspartic peptidase DDI1-type" evidence="7">
    <location>
        <begin position="281"/>
        <end position="334"/>
    </location>
</feature>